<evidence type="ECO:0000313" key="2">
    <source>
        <dbReference type="Proteomes" id="UP001144612"/>
    </source>
</evidence>
<keyword evidence="2" id="KW-1185">Reference proteome</keyword>
<reference evidence="1" key="1">
    <citation type="submission" date="2022-12" db="EMBL/GenBank/DDBJ databases">
        <title>Clostridium sp. nov., isolated from industrial wastewater.</title>
        <authorList>
            <person name="Jiayan W."/>
        </authorList>
    </citation>
    <scope>NUCLEOTIDE SEQUENCE</scope>
    <source>
        <strain evidence="1">ZC22-4</strain>
    </source>
</reference>
<evidence type="ECO:0000313" key="1">
    <source>
        <dbReference type="EMBL" id="MCY6959491.1"/>
    </source>
</evidence>
<dbReference type="Proteomes" id="UP001144612">
    <property type="component" value="Unassembled WGS sequence"/>
</dbReference>
<name>A0ABT4DEE2_9CLOT</name>
<dbReference type="EMBL" id="JAPQFJ010000013">
    <property type="protein sequence ID" value="MCY6959491.1"/>
    <property type="molecule type" value="Genomic_DNA"/>
</dbReference>
<dbReference type="PANTHER" id="PTHR34374">
    <property type="entry name" value="LARGE RIBOSOMAL RNA SUBUNIT ACCUMULATION PROTEIN YCED HOMOLOG 1, CHLOROPLASTIC"/>
    <property type="match status" value="1"/>
</dbReference>
<proteinExistence type="predicted"/>
<sequence length="165" mass="18734">MLVNISDLTGKKVNQKEINMFFEGENIIFDQEEIEFAEPINIKGIFSMIGDIISFDGVMVTTLKLVCSRCLEEFNYPVEIEIHEKFSKIGNDEENDIITMKSDEIDFSPIIENNVILSLPIKKLCSEECLGLCPVCGTNLNHSKCNCEKNDVDPRLAKLKDFFSN</sequence>
<protein>
    <submittedName>
        <fullName evidence="1">DUF177 domain-containing protein</fullName>
    </submittedName>
</protein>
<dbReference type="PANTHER" id="PTHR34374:SF1">
    <property type="entry name" value="LARGE RIBOSOMAL RNA SUBUNIT ACCUMULATION PROTEIN YCED HOMOLOG 1, CHLOROPLASTIC"/>
    <property type="match status" value="1"/>
</dbReference>
<gene>
    <name evidence="1" type="ORF">OW729_12805</name>
</gene>
<dbReference type="InterPro" id="IPR003772">
    <property type="entry name" value="YceD"/>
</dbReference>
<comment type="caution">
    <text evidence="1">The sequence shown here is derived from an EMBL/GenBank/DDBJ whole genome shotgun (WGS) entry which is preliminary data.</text>
</comment>
<dbReference type="Pfam" id="PF02620">
    <property type="entry name" value="YceD"/>
    <property type="match status" value="1"/>
</dbReference>
<dbReference type="RefSeq" id="WP_268061918.1">
    <property type="nucleotide sequence ID" value="NZ_JAPQFJ010000013.1"/>
</dbReference>
<organism evidence="1 2">
    <name type="scientific">Clostridium brassicae</name>
    <dbReference type="NCBI Taxonomy" id="2999072"/>
    <lineage>
        <taxon>Bacteria</taxon>
        <taxon>Bacillati</taxon>
        <taxon>Bacillota</taxon>
        <taxon>Clostridia</taxon>
        <taxon>Eubacteriales</taxon>
        <taxon>Clostridiaceae</taxon>
        <taxon>Clostridium</taxon>
    </lineage>
</organism>
<accession>A0ABT4DEE2</accession>